<keyword evidence="6 9" id="KW-0411">Iron-sulfur</keyword>
<dbReference type="InterPro" id="IPR013785">
    <property type="entry name" value="Aldolase_TIM"/>
</dbReference>
<evidence type="ECO:0000256" key="4">
    <source>
        <dbReference type="ARBA" id="ARBA00022723"/>
    </source>
</evidence>
<dbReference type="EC" id="4.1.3.44" evidence="9"/>
<comment type="similarity">
    <text evidence="9">Belongs to the TYW1 family.</text>
</comment>
<dbReference type="PANTHER" id="PTHR13930">
    <property type="entry name" value="S-ADENOSYL-L-METHIONINE-DEPENDENT TRNA 4-DEMETHYLWYOSINE SYNTHASE"/>
    <property type="match status" value="1"/>
</dbReference>
<comment type="subunit">
    <text evidence="9">Monomer.</text>
</comment>
<dbReference type="InterPro" id="IPR013917">
    <property type="entry name" value="tRNA_wybutosine-synth"/>
</dbReference>
<keyword evidence="3 9" id="KW-0819">tRNA processing</keyword>
<evidence type="ECO:0000256" key="5">
    <source>
        <dbReference type="ARBA" id="ARBA00023004"/>
    </source>
</evidence>
<evidence type="ECO:0000256" key="3">
    <source>
        <dbReference type="ARBA" id="ARBA00022694"/>
    </source>
</evidence>
<proteinExistence type="inferred from homology"/>
<dbReference type="SFLD" id="SFLDG01071">
    <property type="entry name" value="tRNA_wybutosine-synthesizing"/>
    <property type="match status" value="1"/>
</dbReference>
<dbReference type="HAMAP" id="MF_01921">
    <property type="entry name" value="TYW1_archaea"/>
    <property type="match status" value="1"/>
</dbReference>
<evidence type="ECO:0000256" key="1">
    <source>
        <dbReference type="ARBA" id="ARBA00022485"/>
    </source>
</evidence>
<dbReference type="InterPro" id="IPR007197">
    <property type="entry name" value="rSAM"/>
</dbReference>
<feature type="binding site" evidence="9">
    <location>
        <position position="32"/>
    </location>
    <ligand>
        <name>[4Fe-4S] cluster</name>
        <dbReference type="ChEBI" id="CHEBI:49883"/>
        <label>1</label>
    </ligand>
</feature>
<keyword evidence="2 9" id="KW-0949">S-adenosyl-L-methionine</keyword>
<keyword evidence="7 9" id="KW-0456">Lyase</keyword>
<dbReference type="SUPFAM" id="SSF102114">
    <property type="entry name" value="Radical SAM enzymes"/>
    <property type="match status" value="1"/>
</dbReference>
<dbReference type="GO" id="GO:0008033">
    <property type="term" value="P:tRNA processing"/>
    <property type="evidence" value="ECO:0007669"/>
    <property type="project" value="UniProtKB-UniRule"/>
</dbReference>
<name>A0A497ETN7_9CREN</name>
<comment type="subcellular location">
    <subcellularLocation>
        <location evidence="9">Cytoplasm</location>
    </subcellularLocation>
</comment>
<keyword evidence="1 9" id="KW-0004">4Fe-4S</keyword>
<reference evidence="11 12" key="1">
    <citation type="submission" date="2018-06" db="EMBL/GenBank/DDBJ databases">
        <title>Extensive metabolic versatility and redundancy in microbially diverse, dynamic hydrothermal sediments.</title>
        <authorList>
            <person name="Dombrowski N."/>
            <person name="Teske A."/>
            <person name="Baker B.J."/>
        </authorList>
    </citation>
    <scope>NUCLEOTIDE SEQUENCE [LARGE SCALE GENOMIC DNA]</scope>
    <source>
        <strain evidence="11">B34_G17</strain>
    </source>
</reference>
<feature type="binding site" evidence="9">
    <location>
        <position position="68"/>
    </location>
    <ligand>
        <name>[4Fe-4S] cluster</name>
        <dbReference type="ChEBI" id="CHEBI:49883"/>
        <label>2</label>
        <note>4Fe-4S-S-AdoMet</note>
    </ligand>
</feature>
<gene>
    <name evidence="9" type="primary">taw1</name>
    <name evidence="11" type="ORF">DRJ33_07460</name>
</gene>
<accession>A0A497ETN7</accession>
<dbReference type="SFLD" id="SFLDS00029">
    <property type="entry name" value="Radical_SAM"/>
    <property type="match status" value="1"/>
</dbReference>
<keyword evidence="5 9" id="KW-0408">Iron</keyword>
<evidence type="ECO:0000256" key="6">
    <source>
        <dbReference type="ARBA" id="ARBA00023014"/>
    </source>
</evidence>
<dbReference type="PROSITE" id="PS51918">
    <property type="entry name" value="RADICAL_SAM"/>
    <property type="match status" value="1"/>
</dbReference>
<dbReference type="AlphaFoldDB" id="A0A497ETN7"/>
<dbReference type="PANTHER" id="PTHR13930:SF0">
    <property type="entry name" value="S-ADENOSYL-L-METHIONINE-DEPENDENT TRNA 4-DEMETHYLWYOSINE SYNTHASE TYW1-RELATED"/>
    <property type="match status" value="1"/>
</dbReference>
<dbReference type="EMBL" id="QMQX01000172">
    <property type="protein sequence ID" value="RLE50392.1"/>
    <property type="molecule type" value="Genomic_DNA"/>
</dbReference>
<evidence type="ECO:0000313" key="12">
    <source>
        <dbReference type="Proteomes" id="UP000272051"/>
    </source>
</evidence>
<evidence type="ECO:0000259" key="10">
    <source>
        <dbReference type="PROSITE" id="PS51918"/>
    </source>
</evidence>
<dbReference type="Pfam" id="PF04055">
    <property type="entry name" value="Radical_SAM"/>
    <property type="match status" value="1"/>
</dbReference>
<comment type="caution">
    <text evidence="11">The sequence shown here is derived from an EMBL/GenBank/DDBJ whole genome shotgun (WGS) entry which is preliminary data.</text>
</comment>
<evidence type="ECO:0000313" key="11">
    <source>
        <dbReference type="EMBL" id="RLE50392.1"/>
    </source>
</evidence>
<evidence type="ECO:0000256" key="2">
    <source>
        <dbReference type="ARBA" id="ARBA00022691"/>
    </source>
</evidence>
<comment type="function">
    <text evidence="9">Component of the wyosine derivatives biosynthesis pathway that catalyzes the condensation of N-methylguanine with 2 carbon atoms from pyruvate to form the tricyclic 4-demethylwyosine (imG-14) on guanosine-37 of tRNA(Phe).</text>
</comment>
<organism evidence="11 12">
    <name type="scientific">Thermoproteota archaeon</name>
    <dbReference type="NCBI Taxonomy" id="2056631"/>
    <lineage>
        <taxon>Archaea</taxon>
        <taxon>Thermoproteota</taxon>
    </lineage>
</organism>
<evidence type="ECO:0000256" key="9">
    <source>
        <dbReference type="HAMAP-Rule" id="MF_01921"/>
    </source>
</evidence>
<evidence type="ECO:0000256" key="7">
    <source>
        <dbReference type="ARBA" id="ARBA00023239"/>
    </source>
</evidence>
<dbReference type="Gene3D" id="3.20.20.70">
    <property type="entry name" value="Aldolase class I"/>
    <property type="match status" value="1"/>
</dbReference>
<dbReference type="InterPro" id="IPR058240">
    <property type="entry name" value="rSAM_sf"/>
</dbReference>
<protein>
    <recommendedName>
        <fullName evidence="9">S-adenosyl-L-methionine-dependent tRNA 4-demethylwyosine synthase</fullName>
        <ecNumber evidence="9">4.1.3.44</ecNumber>
    </recommendedName>
    <alternativeName>
        <fullName evidence="9">tRNA wyosine derivatives biosynthesis protein Taw1</fullName>
    </alternativeName>
</protein>
<dbReference type="GO" id="GO:0005737">
    <property type="term" value="C:cytoplasm"/>
    <property type="evidence" value="ECO:0007669"/>
    <property type="project" value="UniProtKB-SubCell"/>
</dbReference>
<dbReference type="CDD" id="cd01335">
    <property type="entry name" value="Radical_SAM"/>
    <property type="match status" value="1"/>
</dbReference>
<dbReference type="SFLD" id="SFLDF00284">
    <property type="entry name" value="tRNA_wybutosine-synthesizing"/>
    <property type="match status" value="1"/>
</dbReference>
<dbReference type="InterPro" id="IPR023993">
    <property type="entry name" value="TYW1_archaea"/>
</dbReference>
<dbReference type="Proteomes" id="UP000272051">
    <property type="component" value="Unassembled WGS sequence"/>
</dbReference>
<dbReference type="Pfam" id="PF08608">
    <property type="entry name" value="Wyosine_form"/>
    <property type="match status" value="1"/>
</dbReference>
<feature type="binding site" evidence="9">
    <location>
        <position position="45"/>
    </location>
    <ligand>
        <name>[4Fe-4S] cluster</name>
        <dbReference type="ChEBI" id="CHEBI:49883"/>
        <label>1</label>
    </ligand>
</feature>
<feature type="binding site" evidence="9">
    <location>
        <position position="58"/>
    </location>
    <ligand>
        <name>[4Fe-4S] cluster</name>
        <dbReference type="ChEBI" id="CHEBI:49883"/>
        <label>1</label>
    </ligand>
</feature>
<sequence length="323" mass="36973">MLDNDMLNDEIYSALRRQGYHIVGRHSAVKTCHWLKKSLTKGEYCYKQQFYGIQSHRCLQMTPSVVYCTNKCIYCWRLVPEAIGVSWNEIELLDVDDPEVIIDGAIAEQRRLLTGFYGNPQVDRKKLEEAMNPKHAAISLSGEPTLYPKIGELIEAFHARGMTTFLVTNGTRPDVLSKITEPTQLYISVSAPNEDKYRNICRPLIRDNWVKLNKSLELMKSFSCPTVIRLTLVKGLNMEGGDLQGYSELILKAEPTYVELKAYMHLGYSTARLKFENMPSHQEVRDFAERLASMIGYNLLDENSKSRVVLLSRLTKPIKVSRE</sequence>
<feature type="binding site" evidence="9">
    <location>
        <position position="72"/>
    </location>
    <ligand>
        <name>[4Fe-4S] cluster</name>
        <dbReference type="ChEBI" id="CHEBI:49883"/>
        <label>2</label>
        <note>4Fe-4S-S-AdoMet</note>
    </ligand>
</feature>
<dbReference type="NCBIfam" id="TIGR03972">
    <property type="entry name" value="rSAM_TYW1"/>
    <property type="match status" value="1"/>
</dbReference>
<dbReference type="GO" id="GO:0051539">
    <property type="term" value="F:4 iron, 4 sulfur cluster binding"/>
    <property type="evidence" value="ECO:0007669"/>
    <property type="project" value="UniProtKB-UniRule"/>
</dbReference>
<comment type="catalytic activity">
    <reaction evidence="8 9">
        <text>N(1)-methylguanosine(37) in tRNA(Phe) + pyruvate + S-adenosyl-L-methionine = 4-demethylwyosine(37) in tRNA(Phe) + 5'-deoxyadenosine + L-methionine + CO2 + H2O</text>
        <dbReference type="Rhea" id="RHEA:36347"/>
        <dbReference type="Rhea" id="RHEA-COMP:10164"/>
        <dbReference type="Rhea" id="RHEA-COMP:10165"/>
        <dbReference type="ChEBI" id="CHEBI:15361"/>
        <dbReference type="ChEBI" id="CHEBI:15377"/>
        <dbReference type="ChEBI" id="CHEBI:16526"/>
        <dbReference type="ChEBI" id="CHEBI:17319"/>
        <dbReference type="ChEBI" id="CHEBI:57844"/>
        <dbReference type="ChEBI" id="CHEBI:59789"/>
        <dbReference type="ChEBI" id="CHEBI:64315"/>
        <dbReference type="ChEBI" id="CHEBI:73542"/>
        <dbReference type="EC" id="4.1.3.44"/>
    </reaction>
</comment>
<keyword evidence="9" id="KW-0963">Cytoplasm</keyword>
<comment type="cofactor">
    <cofactor evidence="9">
        <name>[4Fe-4S] cluster</name>
        <dbReference type="ChEBI" id="CHEBI:49883"/>
    </cofactor>
    <text evidence="9">Binds 2 [4Fe-4S] clusters. Binds 1 [4Fe-4S] cluster coordinated with 3 cysteines and an exchangeable S-adenosyl-L-methionine.</text>
</comment>
<dbReference type="InterPro" id="IPR034556">
    <property type="entry name" value="tRNA_wybutosine-synthase"/>
</dbReference>
<keyword evidence="4 9" id="KW-0479">Metal-binding</keyword>
<dbReference type="GO" id="GO:0046872">
    <property type="term" value="F:metal ion binding"/>
    <property type="evidence" value="ECO:0007669"/>
    <property type="project" value="UniProtKB-KW"/>
</dbReference>
<feature type="domain" description="Radical SAM core" evidence="10">
    <location>
        <begin position="51"/>
        <end position="301"/>
    </location>
</feature>
<dbReference type="GO" id="GO:0102521">
    <property type="term" value="F:tRNA-4-demethylwyosine synthase activity"/>
    <property type="evidence" value="ECO:0007669"/>
    <property type="project" value="UniProtKB-EC"/>
</dbReference>
<feature type="binding site" evidence="9">
    <location>
        <position position="75"/>
    </location>
    <ligand>
        <name>[4Fe-4S] cluster</name>
        <dbReference type="ChEBI" id="CHEBI:49883"/>
        <label>2</label>
        <note>4Fe-4S-S-AdoMet</note>
    </ligand>
</feature>
<evidence type="ECO:0000256" key="8">
    <source>
        <dbReference type="ARBA" id="ARBA00049466"/>
    </source>
</evidence>